<proteinExistence type="predicted"/>
<dbReference type="EMBL" id="CP119311">
    <property type="protein sequence ID" value="WEK38377.1"/>
    <property type="molecule type" value="Genomic_DNA"/>
</dbReference>
<dbReference type="Proteomes" id="UP001220610">
    <property type="component" value="Chromosome"/>
</dbReference>
<accession>A0AAJ6BJJ9</accession>
<name>A0AAJ6BJJ9_9BACT</name>
<sequence length="334" mass="37440">MNSNATIIDQAITAISEKLGNPVTYQLHADGDHAIDLMVKERETTYYVACKEHVAAYHVDQINKTNESEHPVLVVATHIAAPAREQLRKKGIAYLEANGNAFIDNEHTTIFIDGNKPVKITKPITNRAFTRTGLKAVFHLLNDPDAIGRTYRQLAEETGIALGNIKYIMDGLADAGFILPLTRRKMELKNKKALLERWIAGYRETLKPDLLKGTYRIWADANRENWQAIDVKAINAQWGGEAAGELLTSYLQAMELTVYTPALTWQVLNTLGLIPDNNGNVQVYDKFWSEPGEVLETAPVLLVYADLLITDDPRCIETAALIYDKYLKQRFEAA</sequence>
<protein>
    <submittedName>
        <fullName evidence="1">Type IV toxin-antitoxin system AbiEi family antitoxin</fullName>
    </submittedName>
</protein>
<dbReference type="Pfam" id="PF09952">
    <property type="entry name" value="AbiEi_2"/>
    <property type="match status" value="1"/>
</dbReference>
<evidence type="ECO:0000313" key="2">
    <source>
        <dbReference type="Proteomes" id="UP001220610"/>
    </source>
</evidence>
<dbReference type="InterPro" id="IPR019238">
    <property type="entry name" value="AbiEi_2"/>
</dbReference>
<evidence type="ECO:0000313" key="1">
    <source>
        <dbReference type="EMBL" id="WEK38377.1"/>
    </source>
</evidence>
<organism evidence="1 2">
    <name type="scientific">Candidatus Pseudobacter hemicellulosilyticus</name>
    <dbReference type="NCBI Taxonomy" id="3121375"/>
    <lineage>
        <taxon>Bacteria</taxon>
        <taxon>Pseudomonadati</taxon>
        <taxon>Bacteroidota</taxon>
        <taxon>Chitinophagia</taxon>
        <taxon>Chitinophagales</taxon>
        <taxon>Chitinophagaceae</taxon>
        <taxon>Pseudobacter</taxon>
    </lineage>
</organism>
<dbReference type="AlphaFoldDB" id="A0AAJ6BJJ9"/>
<gene>
    <name evidence="1" type="ORF">P0Y53_12800</name>
</gene>
<reference evidence="1" key="1">
    <citation type="submission" date="2023-03" db="EMBL/GenBank/DDBJ databases">
        <title>Andean soil-derived lignocellulolytic bacterial consortium as a source of novel taxa and putative plastic-active enzymes.</title>
        <authorList>
            <person name="Diaz-Garcia L."/>
            <person name="Chuvochina M."/>
            <person name="Feuerriegel G."/>
            <person name="Bunk B."/>
            <person name="Sproer C."/>
            <person name="Streit W.R."/>
            <person name="Rodriguez L.M."/>
            <person name="Overmann J."/>
            <person name="Jimenez D.J."/>
        </authorList>
    </citation>
    <scope>NUCLEOTIDE SEQUENCE</scope>
    <source>
        <strain evidence="1">MAG 7</strain>
    </source>
</reference>